<sequence>MALTFSEPAGRRMSTGRRASSSSPYPGHDMTCTRPSDYPSPPRRPSRSKEANPDPFLDDITHQCCSDLDCLTNSPQDERMPLPVQDAERQPLLGSQNPRSSRRWTLLAGLVLVLVVGGVITCGVATMHTESED</sequence>
<feature type="region of interest" description="Disordered" evidence="1">
    <location>
        <begin position="71"/>
        <end position="100"/>
    </location>
</feature>
<protein>
    <submittedName>
        <fullName evidence="3">Uncharacterized protein</fullName>
    </submittedName>
</protein>
<accession>A0AAD3TP13</accession>
<keyword evidence="2" id="KW-0472">Membrane</keyword>
<keyword evidence="4" id="KW-1185">Reference proteome</keyword>
<dbReference type="AlphaFoldDB" id="A0AAD3TP13"/>
<comment type="caution">
    <text evidence="3">The sequence shown here is derived from an EMBL/GenBank/DDBJ whole genome shotgun (WGS) entry which is preliminary data.</text>
</comment>
<feature type="region of interest" description="Disordered" evidence="1">
    <location>
        <begin position="1"/>
        <end position="59"/>
    </location>
</feature>
<evidence type="ECO:0000256" key="2">
    <source>
        <dbReference type="SAM" id="Phobius"/>
    </source>
</evidence>
<keyword evidence="2" id="KW-0812">Transmembrane</keyword>
<evidence type="ECO:0000256" key="1">
    <source>
        <dbReference type="SAM" id="MobiDB-lite"/>
    </source>
</evidence>
<gene>
    <name evidence="3" type="ORF">CspeluHIS016_0106000</name>
</gene>
<dbReference type="EMBL" id="BTCM01000001">
    <property type="protein sequence ID" value="GMK54014.1"/>
    <property type="molecule type" value="Genomic_DNA"/>
</dbReference>
<feature type="transmembrane region" description="Helical" evidence="2">
    <location>
        <begin position="104"/>
        <end position="127"/>
    </location>
</feature>
<name>A0AAD3TP13_9TREE</name>
<dbReference type="Proteomes" id="UP001222932">
    <property type="component" value="Unassembled WGS sequence"/>
</dbReference>
<evidence type="ECO:0000313" key="3">
    <source>
        <dbReference type="EMBL" id="GMK54014.1"/>
    </source>
</evidence>
<keyword evidence="2" id="KW-1133">Transmembrane helix</keyword>
<proteinExistence type="predicted"/>
<reference evidence="3" key="2">
    <citation type="submission" date="2023-06" db="EMBL/GenBank/DDBJ databases">
        <authorList>
            <person name="Kobayashi Y."/>
            <person name="Kayamori A."/>
            <person name="Aoki K."/>
            <person name="Shiwa Y."/>
            <person name="Fujita N."/>
            <person name="Sugita T."/>
            <person name="Iwasaki W."/>
            <person name="Tanaka N."/>
            <person name="Takashima M."/>
        </authorList>
    </citation>
    <scope>NUCLEOTIDE SEQUENCE</scope>
    <source>
        <strain evidence="3">HIS016</strain>
    </source>
</reference>
<evidence type="ECO:0000313" key="4">
    <source>
        <dbReference type="Proteomes" id="UP001222932"/>
    </source>
</evidence>
<organism evidence="3 4">
    <name type="scientific">Cutaneotrichosporon spelunceum</name>
    <dbReference type="NCBI Taxonomy" id="1672016"/>
    <lineage>
        <taxon>Eukaryota</taxon>
        <taxon>Fungi</taxon>
        <taxon>Dikarya</taxon>
        <taxon>Basidiomycota</taxon>
        <taxon>Agaricomycotina</taxon>
        <taxon>Tremellomycetes</taxon>
        <taxon>Trichosporonales</taxon>
        <taxon>Trichosporonaceae</taxon>
        <taxon>Cutaneotrichosporon</taxon>
    </lineage>
</organism>
<reference evidence="3" key="1">
    <citation type="journal article" date="2023" name="BMC Genomics">
        <title>Chromosome-level genome assemblies of Cutaneotrichosporon spp. (Trichosporonales, Basidiomycota) reveal imbalanced evolution between nucleotide sequences and chromosome synteny.</title>
        <authorList>
            <person name="Kobayashi Y."/>
            <person name="Kayamori A."/>
            <person name="Aoki K."/>
            <person name="Shiwa Y."/>
            <person name="Matsutani M."/>
            <person name="Fujita N."/>
            <person name="Sugita T."/>
            <person name="Iwasaki W."/>
            <person name="Tanaka N."/>
            <person name="Takashima M."/>
        </authorList>
    </citation>
    <scope>NUCLEOTIDE SEQUENCE</scope>
    <source>
        <strain evidence="3">HIS016</strain>
    </source>
</reference>